<dbReference type="AlphaFoldDB" id="A0A6J7S172"/>
<evidence type="ECO:0000313" key="6">
    <source>
        <dbReference type="EMBL" id="CAB5034358.1"/>
    </source>
</evidence>
<dbReference type="SUPFAM" id="SSF51905">
    <property type="entry name" value="FAD/NAD(P)-binding domain"/>
    <property type="match status" value="1"/>
</dbReference>
<dbReference type="InterPro" id="IPR012132">
    <property type="entry name" value="GMC_OxRdtase"/>
</dbReference>
<evidence type="ECO:0000256" key="3">
    <source>
        <dbReference type="ARBA" id="ARBA00022630"/>
    </source>
</evidence>
<dbReference type="InterPro" id="IPR000172">
    <property type="entry name" value="GMC_OxRdtase_N"/>
</dbReference>
<dbReference type="NCBIfam" id="TIGR03970">
    <property type="entry name" value="Rv0697"/>
    <property type="match status" value="1"/>
</dbReference>
<accession>A0A6J7S172</accession>
<evidence type="ECO:0000256" key="1">
    <source>
        <dbReference type="ARBA" id="ARBA00001974"/>
    </source>
</evidence>
<dbReference type="PROSITE" id="PS00623">
    <property type="entry name" value="GMC_OXRED_1"/>
    <property type="match status" value="1"/>
</dbReference>
<gene>
    <name evidence="6" type="ORF">UFOPK4173_00968</name>
</gene>
<dbReference type="InterPro" id="IPR036188">
    <property type="entry name" value="FAD/NAD-bd_sf"/>
</dbReference>
<dbReference type="InterPro" id="IPR023978">
    <property type="entry name" value="GMC_oxidoreductase_bact"/>
</dbReference>
<evidence type="ECO:0000259" key="5">
    <source>
        <dbReference type="PROSITE" id="PS00623"/>
    </source>
</evidence>
<dbReference type="Gene3D" id="3.30.410.40">
    <property type="match status" value="1"/>
</dbReference>
<dbReference type="EMBL" id="CAFBPW010000098">
    <property type="protein sequence ID" value="CAB5034358.1"/>
    <property type="molecule type" value="Genomic_DNA"/>
</dbReference>
<name>A0A6J7S172_9ZZZZ</name>
<protein>
    <submittedName>
        <fullName evidence="6">Unannotated protein</fullName>
    </submittedName>
</protein>
<dbReference type="PANTHER" id="PTHR11552">
    <property type="entry name" value="GLUCOSE-METHANOL-CHOLINE GMC OXIDOREDUCTASE"/>
    <property type="match status" value="1"/>
</dbReference>
<reference evidence="6" key="1">
    <citation type="submission" date="2020-05" db="EMBL/GenBank/DDBJ databases">
        <authorList>
            <person name="Chiriac C."/>
            <person name="Salcher M."/>
            <person name="Ghai R."/>
            <person name="Kavagutti S V."/>
        </authorList>
    </citation>
    <scope>NUCLEOTIDE SEQUENCE</scope>
</reference>
<comment type="cofactor">
    <cofactor evidence="1">
        <name>FAD</name>
        <dbReference type="ChEBI" id="CHEBI:57692"/>
    </cofactor>
</comment>
<sequence>MSDSAVTDSAEYEIIIVGAGSAGSVLAGRLSEQTDRSVLLLEAGTDRAASSEAARRVPDGFSLEASVDPVTADRSSVELMAGRPAEVFSGRGLGGSSAVNGGYFIRGGLQDSECLATASAGLWSPQEVLEAYCRSEQDLDFGSQAGHGQSGPLPVRRDVQPMHPVSFAFSQACLANGYQEEPDKNNSSPPGVGPVPCNIVDGVRVNAAAAYVQPNLDRNNLSIQTNSTVQRVVIEQGRAVGVQVLHEGQSRVIRSQHVVLCAGAQGSAKLLLLSGVGAAEASRRLGISVHADLPGVGNRASNHPTLDLMYRPVPSIALPASSSFMQMALHLGPAGGDLEFMPTRRPYGQITGLDPMDDLLSIRISLTRPQSRGSLRLRSADPQDQPVSSYNYLQDDSDRERLRAAIRIAVELAESPEFHPMVDQLFGPESAVLASNSQLDSWIAERVGTAFHLMGTCPMGPASDPSAVVDARCQVHGLAGLSVVDTAILPVPVSRGPAATAIMIGERAAKFFG</sequence>
<dbReference type="PIRSF" id="PIRSF000137">
    <property type="entry name" value="Alcohol_oxidase"/>
    <property type="match status" value="1"/>
</dbReference>
<evidence type="ECO:0000256" key="4">
    <source>
        <dbReference type="ARBA" id="ARBA00022827"/>
    </source>
</evidence>
<dbReference type="Pfam" id="PF00732">
    <property type="entry name" value="GMC_oxred_N"/>
    <property type="match status" value="1"/>
</dbReference>
<dbReference type="GO" id="GO:0016614">
    <property type="term" value="F:oxidoreductase activity, acting on CH-OH group of donors"/>
    <property type="evidence" value="ECO:0007669"/>
    <property type="project" value="InterPro"/>
</dbReference>
<dbReference type="InterPro" id="IPR007867">
    <property type="entry name" value="GMC_OxRtase_C"/>
</dbReference>
<proteinExistence type="inferred from homology"/>
<dbReference type="SUPFAM" id="SSF54373">
    <property type="entry name" value="FAD-linked reductases, C-terminal domain"/>
    <property type="match status" value="1"/>
</dbReference>
<feature type="domain" description="Glucose-methanol-choline oxidoreductase N-terminal" evidence="5">
    <location>
        <begin position="90"/>
        <end position="113"/>
    </location>
</feature>
<keyword evidence="3" id="KW-0285">Flavoprotein</keyword>
<dbReference type="Gene3D" id="3.50.50.60">
    <property type="entry name" value="FAD/NAD(P)-binding domain"/>
    <property type="match status" value="1"/>
</dbReference>
<dbReference type="Pfam" id="PF05199">
    <property type="entry name" value="GMC_oxred_C"/>
    <property type="match status" value="1"/>
</dbReference>
<dbReference type="GO" id="GO:0050660">
    <property type="term" value="F:flavin adenine dinucleotide binding"/>
    <property type="evidence" value="ECO:0007669"/>
    <property type="project" value="InterPro"/>
</dbReference>
<dbReference type="PANTHER" id="PTHR11552:SF147">
    <property type="entry name" value="CHOLINE DEHYDROGENASE, MITOCHONDRIAL"/>
    <property type="match status" value="1"/>
</dbReference>
<organism evidence="6">
    <name type="scientific">freshwater metagenome</name>
    <dbReference type="NCBI Taxonomy" id="449393"/>
    <lineage>
        <taxon>unclassified sequences</taxon>
        <taxon>metagenomes</taxon>
        <taxon>ecological metagenomes</taxon>
    </lineage>
</organism>
<comment type="similarity">
    <text evidence="2">Belongs to the GMC oxidoreductase family.</text>
</comment>
<keyword evidence="4" id="KW-0274">FAD</keyword>
<evidence type="ECO:0000256" key="2">
    <source>
        <dbReference type="ARBA" id="ARBA00010790"/>
    </source>
</evidence>